<dbReference type="SUPFAM" id="SSF52777">
    <property type="entry name" value="CoA-dependent acyltransferases"/>
    <property type="match status" value="2"/>
</dbReference>
<dbReference type="SUPFAM" id="SSF47336">
    <property type="entry name" value="ACP-like"/>
    <property type="match status" value="1"/>
</dbReference>
<dbReference type="InterPro" id="IPR029063">
    <property type="entry name" value="SAM-dependent_MTases_sf"/>
</dbReference>
<dbReference type="SUPFAM" id="SSF53335">
    <property type="entry name" value="S-adenosyl-L-methionine-dependent methyltransferases"/>
    <property type="match status" value="1"/>
</dbReference>
<dbReference type="Gene3D" id="3.40.50.12780">
    <property type="entry name" value="N-terminal domain of ligase-like"/>
    <property type="match status" value="1"/>
</dbReference>
<dbReference type="PROSITE" id="PS50075">
    <property type="entry name" value="CARRIER"/>
    <property type="match status" value="1"/>
</dbReference>
<dbReference type="Gene3D" id="3.40.50.150">
    <property type="entry name" value="Vaccinia Virus protein VP39"/>
    <property type="match status" value="1"/>
</dbReference>
<dbReference type="Gene3D" id="3.30.559.10">
    <property type="entry name" value="Chloramphenicol acetyltransferase-like domain"/>
    <property type="match status" value="1"/>
</dbReference>
<evidence type="ECO:0000313" key="5">
    <source>
        <dbReference type="Proteomes" id="UP001515683"/>
    </source>
</evidence>
<dbReference type="NCBIfam" id="TIGR01733">
    <property type="entry name" value="AA-adenyl-dom"/>
    <property type="match status" value="1"/>
</dbReference>
<dbReference type="InterPro" id="IPR020845">
    <property type="entry name" value="AMP-binding_CS"/>
</dbReference>
<dbReference type="PANTHER" id="PTHR45527:SF10">
    <property type="entry name" value="PYOCHELIN SYNTHASE PCHF"/>
    <property type="match status" value="1"/>
</dbReference>
<dbReference type="Pfam" id="PF00975">
    <property type="entry name" value="Thioesterase"/>
    <property type="match status" value="1"/>
</dbReference>
<dbReference type="RefSeq" id="WP_167013692.1">
    <property type="nucleotide sequence ID" value="NZ_VWXF01000002.1"/>
</dbReference>
<dbReference type="Gene3D" id="3.30.300.30">
    <property type="match status" value="1"/>
</dbReference>
<reference evidence="4 5" key="1">
    <citation type="journal article" date="2019" name="bioRxiv">
        <title>Bacteria contribute to plant secondary compound degradation in a generalist herbivore system.</title>
        <authorList>
            <person name="Francoeur C.B."/>
            <person name="Khadempour L."/>
            <person name="Moreira-Soto R.D."/>
            <person name="Gotting K."/>
            <person name="Book A.J."/>
            <person name="Pinto-Tomas A.A."/>
            <person name="Keefover-Ring K."/>
            <person name="Currie C.R."/>
        </authorList>
    </citation>
    <scope>NUCLEOTIDE SEQUENCE [LARGE SCALE GENOMIC DNA]</scope>
    <source>
        <strain evidence="4">Acro-835</strain>
    </source>
</reference>
<dbReference type="Proteomes" id="UP001515683">
    <property type="component" value="Unassembled WGS sequence"/>
</dbReference>
<dbReference type="Gene3D" id="1.10.10.1830">
    <property type="entry name" value="Non-ribosomal peptide synthase, adenylation domain"/>
    <property type="match status" value="1"/>
</dbReference>
<dbReference type="InterPro" id="IPR057737">
    <property type="entry name" value="Condensation_MtbB-like"/>
</dbReference>
<dbReference type="Gene3D" id="3.40.50.1820">
    <property type="entry name" value="alpha/beta hydrolase"/>
    <property type="match status" value="1"/>
</dbReference>
<dbReference type="Pfam" id="PF08242">
    <property type="entry name" value="Methyltransf_12"/>
    <property type="match status" value="1"/>
</dbReference>
<dbReference type="PROSITE" id="PS00455">
    <property type="entry name" value="AMP_BINDING"/>
    <property type="match status" value="1"/>
</dbReference>
<dbReference type="Pfam" id="PF00550">
    <property type="entry name" value="PP-binding"/>
    <property type="match status" value="1"/>
</dbReference>
<dbReference type="Gene3D" id="3.30.559.30">
    <property type="entry name" value="Nonribosomal peptide synthetase, condensation domain"/>
    <property type="match status" value="1"/>
</dbReference>
<dbReference type="InterPro" id="IPR010071">
    <property type="entry name" value="AA_adenyl_dom"/>
</dbReference>
<dbReference type="SUPFAM" id="SSF56801">
    <property type="entry name" value="Acetyl-CoA synthetase-like"/>
    <property type="match status" value="1"/>
</dbReference>
<organism evidence="4 5">
    <name type="scientific">Candidatus Pantoea multigeneris</name>
    <dbReference type="NCBI Taxonomy" id="2608357"/>
    <lineage>
        <taxon>Bacteria</taxon>
        <taxon>Pseudomonadati</taxon>
        <taxon>Pseudomonadota</taxon>
        <taxon>Gammaproteobacteria</taxon>
        <taxon>Enterobacterales</taxon>
        <taxon>Erwiniaceae</taxon>
        <taxon>Pantoea</taxon>
    </lineage>
</organism>
<feature type="domain" description="Carrier" evidence="3">
    <location>
        <begin position="1389"/>
        <end position="1474"/>
    </location>
</feature>
<sequence length="1804" mass="199212">MTDRSVAFELLQRLRRRGTQLWEEQGKLNYRAPQGVVSAEDLQTLKAHKAEVLALLAEEQQQTTLVADEAARFAPFPLSQVQAAYLVGRNAAFGYGGVACHVYLEVSYPPLEHARVSAIWNALVKRHDMLRAVFDRSGSQRVLAEVPELIVECANSGAEPDEALLDRVKQQMGHRLYQPEQWPLFSLNLSQLTERSVLHLSMDFLIADWASIWLLLGEFEACYQHPSRPLPALEIQFRDYLLAERGMDASPAAQRDRAWWQQRIPQLPASPQLPLLEAQEQQPARFTRRFLQLPPERWAALKQQAAQRGITPTAAVLTVYASVLQRWSASAHFCLNLTVLNRQPLHGQVDRLVGDFTSVSLLEIDQRHPMSWAERASAISQQLYDDLDHRLCSGVEVIRELARAKGRDYALMPYVFTSAIGLVPVDAENTLLGKLDGRGITQTPQVFIDCQAMDSAAGLQVNWDVRDGVFPPGMIDDLFANFESLLNAMAQQGAIWQQPAQVALPEWQREQRLQVNHVRAPLPEGGLHLPFFAQAQQTPDALAVSDPQQHMTYRQLADAALTIAGHLQQRGITPGEPVAITLEKGVMQAVAVLGAMAAGAVWVPVDVSQPAERRQQILTNAGIQWVLTYQQVAACGVSGEWRIDVDALHGSKALEAPHAPRSSAVAYIIYTSGSTGQPKGVVMGHQAARNTVEDINRRFAVHASDRVLALAQLGFDLAIYDLFGPLSVGGAVIYPEPARATDPSHWIERIESQQVTLWNSVPALMQMLESALQHQPLATLRLALLSGDWIPLTLPESLATRLPQLQLVALGGATEAAIWSNYHCWQGRDAAWRSIPYGLPLTNQGFRVLDESMADCPVWLPGNLYISGAGLAQGYLNDAEKTARHFIHHPHDQQRLYWTGDRARYLPNGELEFLGRADNQLKIKGHRIEPGEIEAALSALPGVENACVVPHGEGNQRQLLGLVIPALQAPVPVDYARLTDSIDSATASLTQHISAAQLQQAMTALDAVVLQKMRDTLQSYGLSGDFSEAALRETAVDTRFFWLVRRWQAMVAQAGALPPYSWPQVEALWQPLLEGPAFLAYIHSNLENLTGLLEGRVDAHKLLFPQGQLTHVQALYRENLMAKYLNQAVSTLVSQIAQQQEAERPLRILEVGAGTGGTTADVLAALSHQAVDYHFTDVAAFFLPEARSRYGERTGMHFGLLNIDDDIRSQGYHPESFDIVLAAGVLENARDQRRALENIRLLTAPQGWVILTEPTRECPWIMASQAFMMTPPEDRDRQQESYLDQHSWQVLLQSVNQDPVLCLPQPEHVLQQQGFHLLAQQIKRDRAPLYPQVLQAALQQKLPRHMIPTQIQSVAALPLTPNGKVDRKTAASWWVAATEEGDATQDLQPQGDALEQLLSQHWAEALGIKQIALDEDVYHQGADSLIMARMAGKLRQVLAADPWRMGDIPFDALLRHMLNGPTVRALAQAIRTQHAPEASIATPLNGKQVQPANDGRAEGSNGILLPMGGGSEGPLRVVFHAGLGTMDCFRPMLAELEKDPRGPVMGIVIADTAQYCALPPQQAVERMADDYAQRLLDTGHSRFQLVGYCLGGLFAVEVARRLSEQGAEIDDLVLISSHPVLFEVQDDLMIESLFIPNLHITLAQAGFGEVDGDALVNGFMQVIEQHQGRIPEGALAQLPGAAGLFFQQMQALTIEERFARYVAGVEQFTGQQMPAEMALGLFRVFRQSFHAAHFTPSAYVGDIRFLLPNQGSGFAPGMDDNTLNFWRDVCLGELQVTSIAGNHFSCIDTPNAQAVAQLVNEGLK</sequence>
<evidence type="ECO:0000256" key="2">
    <source>
        <dbReference type="ARBA" id="ARBA00022598"/>
    </source>
</evidence>
<dbReference type="InterPro" id="IPR029058">
    <property type="entry name" value="AB_hydrolase_fold"/>
</dbReference>
<dbReference type="SUPFAM" id="SSF53474">
    <property type="entry name" value="alpha/beta-Hydrolases"/>
    <property type="match status" value="1"/>
</dbReference>
<dbReference type="Gene3D" id="1.10.1200.10">
    <property type="entry name" value="ACP-like"/>
    <property type="match status" value="1"/>
</dbReference>
<dbReference type="InterPro" id="IPR044894">
    <property type="entry name" value="TubC_N_sf"/>
</dbReference>
<evidence type="ECO:0000259" key="3">
    <source>
        <dbReference type="PROSITE" id="PS50075"/>
    </source>
</evidence>
<protein>
    <submittedName>
        <fullName evidence="4">Amino acid adenylation domain-containing protein</fullName>
    </submittedName>
</protein>
<dbReference type="InterPro" id="IPR042099">
    <property type="entry name" value="ANL_N_sf"/>
</dbReference>
<dbReference type="InterPro" id="IPR023213">
    <property type="entry name" value="CAT-like_dom_sf"/>
</dbReference>
<dbReference type="InterPro" id="IPR001242">
    <property type="entry name" value="Condensation_dom"/>
</dbReference>
<comment type="pathway">
    <text evidence="1">Siderophore biosynthesis.</text>
</comment>
<keyword evidence="5" id="KW-1185">Reference proteome</keyword>
<evidence type="ECO:0000313" key="4">
    <source>
        <dbReference type="EMBL" id="NIF21642.1"/>
    </source>
</evidence>
<dbReference type="InterPro" id="IPR036736">
    <property type="entry name" value="ACP-like_sf"/>
</dbReference>
<dbReference type="InterPro" id="IPR041464">
    <property type="entry name" value="TubC_N"/>
</dbReference>
<comment type="caution">
    <text evidence="4">The sequence shown here is derived from an EMBL/GenBank/DDBJ whole genome shotgun (WGS) entry which is preliminary data.</text>
</comment>
<dbReference type="InterPro" id="IPR045851">
    <property type="entry name" value="AMP-bd_C_sf"/>
</dbReference>
<dbReference type="PANTHER" id="PTHR45527">
    <property type="entry name" value="NONRIBOSOMAL PEPTIDE SYNTHETASE"/>
    <property type="match status" value="1"/>
</dbReference>
<dbReference type="InterPro" id="IPR000873">
    <property type="entry name" value="AMP-dep_synth/lig_dom"/>
</dbReference>
<evidence type="ECO:0000256" key="1">
    <source>
        <dbReference type="ARBA" id="ARBA00004924"/>
    </source>
</evidence>
<dbReference type="Pfam" id="PF18563">
    <property type="entry name" value="TubC_N"/>
    <property type="match status" value="1"/>
</dbReference>
<dbReference type="InterPro" id="IPR001031">
    <property type="entry name" value="Thioesterase"/>
</dbReference>
<gene>
    <name evidence="4" type="ORF">F3J40_08545</name>
</gene>
<dbReference type="Pfam" id="PF00501">
    <property type="entry name" value="AMP-binding"/>
    <property type="match status" value="1"/>
</dbReference>
<dbReference type="CDD" id="cd02440">
    <property type="entry name" value="AdoMet_MTases"/>
    <property type="match status" value="1"/>
</dbReference>
<dbReference type="CDD" id="cd19535">
    <property type="entry name" value="Cyc_NRPS"/>
    <property type="match status" value="1"/>
</dbReference>
<proteinExistence type="predicted"/>
<dbReference type="InterPro" id="IPR009081">
    <property type="entry name" value="PP-bd_ACP"/>
</dbReference>
<dbReference type="InterPro" id="IPR013217">
    <property type="entry name" value="Methyltransf_12"/>
</dbReference>
<keyword evidence="2" id="KW-0436">Ligase</keyword>
<dbReference type="EMBL" id="VWXF01000002">
    <property type="protein sequence ID" value="NIF21642.1"/>
    <property type="molecule type" value="Genomic_DNA"/>
</dbReference>
<accession>A0ABX0R974</accession>
<dbReference type="Pfam" id="PF00668">
    <property type="entry name" value="Condensation"/>
    <property type="match status" value="1"/>
</dbReference>
<name>A0ABX0R974_9GAMM</name>